<gene>
    <name evidence="1" type="ORF">SAMN04487911_11860</name>
</gene>
<dbReference type="OrthoDB" id="9811959at2"/>
<dbReference type="Pfam" id="PF05635">
    <property type="entry name" value="23S_rRNA_IVP"/>
    <property type="match status" value="1"/>
</dbReference>
<organism evidence="1 2">
    <name type="scientific">Arenibacter nanhaiticus</name>
    <dbReference type="NCBI Taxonomy" id="558155"/>
    <lineage>
        <taxon>Bacteria</taxon>
        <taxon>Pseudomonadati</taxon>
        <taxon>Bacteroidota</taxon>
        <taxon>Flavobacteriia</taxon>
        <taxon>Flavobacteriales</taxon>
        <taxon>Flavobacteriaceae</taxon>
        <taxon>Arenibacter</taxon>
    </lineage>
</organism>
<accession>A0A1M6INP0</accession>
<dbReference type="RefSeq" id="WP_072764930.1">
    <property type="nucleotide sequence ID" value="NZ_FQYX01000018.1"/>
</dbReference>
<evidence type="ECO:0000313" key="2">
    <source>
        <dbReference type="Proteomes" id="UP000184231"/>
    </source>
</evidence>
<dbReference type="Gene3D" id="1.20.1440.60">
    <property type="entry name" value="23S rRNA-intervening sequence"/>
    <property type="match status" value="1"/>
</dbReference>
<dbReference type="InterPro" id="IPR012657">
    <property type="entry name" value="23S_rRNA-intervening_sequence"/>
</dbReference>
<dbReference type="AlphaFoldDB" id="A0A1M6INP0"/>
<dbReference type="PANTHER" id="PTHR38471">
    <property type="entry name" value="FOUR HELIX BUNDLE PROTEIN"/>
    <property type="match status" value="1"/>
</dbReference>
<protein>
    <submittedName>
        <fullName evidence="1">Four helix bundle protein</fullName>
    </submittedName>
</protein>
<dbReference type="CDD" id="cd16377">
    <property type="entry name" value="23S_rRNA_IVP_like"/>
    <property type="match status" value="1"/>
</dbReference>
<dbReference type="PANTHER" id="PTHR38471:SF2">
    <property type="entry name" value="FOUR HELIX BUNDLE PROTEIN"/>
    <property type="match status" value="1"/>
</dbReference>
<dbReference type="NCBIfam" id="TIGR02436">
    <property type="entry name" value="four helix bundle protein"/>
    <property type="match status" value="1"/>
</dbReference>
<evidence type="ECO:0000313" key="1">
    <source>
        <dbReference type="EMBL" id="SHJ36020.1"/>
    </source>
</evidence>
<dbReference type="EMBL" id="FQYX01000018">
    <property type="protein sequence ID" value="SHJ36020.1"/>
    <property type="molecule type" value="Genomic_DNA"/>
</dbReference>
<name>A0A1M6INP0_9FLAO</name>
<dbReference type="Proteomes" id="UP000184231">
    <property type="component" value="Unassembled WGS sequence"/>
</dbReference>
<sequence>MRFQNLLAYRKSFELAMRIFEISKSFPKEETYSFSLTNQIRRCSRSVSANIAEAYGKRLYQKHFISKLSDCDAENLELQSWLEFSLNCKYLNTKEYEELIEESHQKGKLINYMMTNPEKFGSK</sequence>
<dbReference type="InterPro" id="IPR036583">
    <property type="entry name" value="23S_rRNA_IVS_sf"/>
</dbReference>
<dbReference type="SUPFAM" id="SSF158446">
    <property type="entry name" value="IVS-encoded protein-like"/>
    <property type="match status" value="1"/>
</dbReference>
<proteinExistence type="predicted"/>
<keyword evidence="2" id="KW-1185">Reference proteome</keyword>
<reference evidence="2" key="1">
    <citation type="submission" date="2016-11" db="EMBL/GenBank/DDBJ databases">
        <authorList>
            <person name="Varghese N."/>
            <person name="Submissions S."/>
        </authorList>
    </citation>
    <scope>NUCLEOTIDE SEQUENCE [LARGE SCALE GENOMIC DNA]</scope>
    <source>
        <strain evidence="2">CGMCC 1.8863</strain>
    </source>
</reference>
<dbReference type="STRING" id="558155.SAMN04487911_11860"/>